<accession>A0ABQ4XY93</accession>
<keyword evidence="1" id="KW-1133">Transmembrane helix</keyword>
<dbReference type="EMBL" id="BQNB010009928">
    <property type="protein sequence ID" value="GJS70349.1"/>
    <property type="molecule type" value="Genomic_DNA"/>
</dbReference>
<reference evidence="2" key="2">
    <citation type="submission" date="2022-01" db="EMBL/GenBank/DDBJ databases">
        <authorList>
            <person name="Yamashiro T."/>
            <person name="Shiraishi A."/>
            <person name="Satake H."/>
            <person name="Nakayama K."/>
        </authorList>
    </citation>
    <scope>NUCLEOTIDE SEQUENCE</scope>
</reference>
<evidence type="ECO:0000313" key="3">
    <source>
        <dbReference type="Proteomes" id="UP001151760"/>
    </source>
</evidence>
<dbReference type="Proteomes" id="UP001151760">
    <property type="component" value="Unassembled WGS sequence"/>
</dbReference>
<feature type="transmembrane region" description="Helical" evidence="1">
    <location>
        <begin position="6"/>
        <end position="26"/>
    </location>
</feature>
<evidence type="ECO:0008006" key="4">
    <source>
        <dbReference type="Google" id="ProtNLM"/>
    </source>
</evidence>
<evidence type="ECO:0000256" key="1">
    <source>
        <dbReference type="SAM" id="Phobius"/>
    </source>
</evidence>
<keyword evidence="3" id="KW-1185">Reference proteome</keyword>
<organism evidence="2 3">
    <name type="scientific">Tanacetum coccineum</name>
    <dbReference type="NCBI Taxonomy" id="301880"/>
    <lineage>
        <taxon>Eukaryota</taxon>
        <taxon>Viridiplantae</taxon>
        <taxon>Streptophyta</taxon>
        <taxon>Embryophyta</taxon>
        <taxon>Tracheophyta</taxon>
        <taxon>Spermatophyta</taxon>
        <taxon>Magnoliopsida</taxon>
        <taxon>eudicotyledons</taxon>
        <taxon>Gunneridae</taxon>
        <taxon>Pentapetalae</taxon>
        <taxon>asterids</taxon>
        <taxon>campanulids</taxon>
        <taxon>Asterales</taxon>
        <taxon>Asteraceae</taxon>
        <taxon>Asteroideae</taxon>
        <taxon>Anthemideae</taxon>
        <taxon>Anthemidinae</taxon>
        <taxon>Tanacetum</taxon>
    </lineage>
</organism>
<evidence type="ECO:0000313" key="2">
    <source>
        <dbReference type="EMBL" id="GJS70349.1"/>
    </source>
</evidence>
<name>A0ABQ4XY93_9ASTR</name>
<reference evidence="2" key="1">
    <citation type="journal article" date="2022" name="Int. J. Mol. Sci.">
        <title>Draft Genome of Tanacetum Coccineum: Genomic Comparison of Closely Related Tanacetum-Family Plants.</title>
        <authorList>
            <person name="Yamashiro T."/>
            <person name="Shiraishi A."/>
            <person name="Nakayama K."/>
            <person name="Satake H."/>
        </authorList>
    </citation>
    <scope>NUCLEOTIDE SEQUENCE</scope>
</reference>
<keyword evidence="1" id="KW-0812">Transmembrane</keyword>
<gene>
    <name evidence="2" type="ORF">Tco_0703190</name>
</gene>
<comment type="caution">
    <text evidence="2">The sequence shown here is derived from an EMBL/GenBank/DDBJ whole genome shotgun (WGS) entry which is preliminary data.</text>
</comment>
<sequence length="91" mass="10286">MLRSSLISPTLTFLMEGFAAVLAVLVNRACIKFTMLAVLITKTSPKQDKHVTLQQRCLWLTLGRISFVTANTKEYHSECSGKISRIMRRTL</sequence>
<keyword evidence="1" id="KW-0472">Membrane</keyword>
<protein>
    <recommendedName>
        <fullName evidence="4">Secreted protein</fullName>
    </recommendedName>
</protein>
<proteinExistence type="predicted"/>